<dbReference type="Proteomes" id="UP000036270">
    <property type="component" value="Unassembled WGS sequence"/>
</dbReference>
<gene>
    <name evidence="1" type="primary">slyX</name>
    <name evidence="3" type="ORF">RO21_06985</name>
</gene>
<reference evidence="3 4" key="1">
    <citation type="submission" date="2014-12" db="EMBL/GenBank/DDBJ databases">
        <title>Reclassification of Actinobacillus muris as Muribacter muris.</title>
        <authorList>
            <person name="Christensen H."/>
            <person name="Nicklas W."/>
            <person name="Bisgaard M."/>
        </authorList>
    </citation>
    <scope>NUCLEOTIDE SEQUENCE [LARGE SCALE GENOMIC DNA]</scope>
    <source>
        <strain evidence="3 4">Ackerman80-443D</strain>
    </source>
</reference>
<protein>
    <recommendedName>
        <fullName evidence="1">Protein SlyX homolog</fullName>
    </recommendedName>
</protein>
<keyword evidence="2" id="KW-0175">Coiled coil</keyword>
<dbReference type="EMBL" id="JWIZ01000040">
    <property type="protein sequence ID" value="KMK51297.1"/>
    <property type="molecule type" value="Genomic_DNA"/>
</dbReference>
<dbReference type="HAMAP" id="MF_00715">
    <property type="entry name" value="SlyX"/>
    <property type="match status" value="1"/>
</dbReference>
<dbReference type="RefSeq" id="WP_047977087.1">
    <property type="nucleotide sequence ID" value="NZ_JWIZ01000040.1"/>
</dbReference>
<sequence>MPENLKNLWGYLTELETKVAFQEQTIEELNQALIIQQFALDKLQHQVRHLAEKLQGVQTSNVASQAEETPPPHY</sequence>
<dbReference type="Pfam" id="PF04102">
    <property type="entry name" value="SlyX"/>
    <property type="match status" value="1"/>
</dbReference>
<dbReference type="Gene3D" id="1.20.5.300">
    <property type="match status" value="1"/>
</dbReference>
<evidence type="ECO:0000313" key="3">
    <source>
        <dbReference type="EMBL" id="KMK51297.1"/>
    </source>
</evidence>
<dbReference type="PANTHER" id="PTHR36508">
    <property type="entry name" value="PROTEIN SLYX"/>
    <property type="match status" value="1"/>
</dbReference>
<dbReference type="STRING" id="67855.RO21_06985"/>
<organism evidence="3 4">
    <name type="scientific">Muribacter muris</name>
    <dbReference type="NCBI Taxonomy" id="67855"/>
    <lineage>
        <taxon>Bacteria</taxon>
        <taxon>Pseudomonadati</taxon>
        <taxon>Pseudomonadota</taxon>
        <taxon>Gammaproteobacteria</taxon>
        <taxon>Pasteurellales</taxon>
        <taxon>Pasteurellaceae</taxon>
        <taxon>Muribacter</taxon>
    </lineage>
</organism>
<dbReference type="PATRIC" id="fig|67855.3.peg.1426"/>
<evidence type="ECO:0000256" key="1">
    <source>
        <dbReference type="HAMAP-Rule" id="MF_00715"/>
    </source>
</evidence>
<keyword evidence="4" id="KW-1185">Reference proteome</keyword>
<dbReference type="AlphaFoldDB" id="A0A0J5S3D8"/>
<evidence type="ECO:0000256" key="2">
    <source>
        <dbReference type="SAM" id="Coils"/>
    </source>
</evidence>
<dbReference type="NCBIfam" id="NF002556">
    <property type="entry name" value="PRK02119.1"/>
    <property type="match status" value="1"/>
</dbReference>
<feature type="coiled-coil region" evidence="2">
    <location>
        <begin position="12"/>
        <end position="60"/>
    </location>
</feature>
<comment type="similarity">
    <text evidence="1">Belongs to the SlyX family.</text>
</comment>
<accession>A0A0J5S3D8</accession>
<dbReference type="InterPro" id="IPR007236">
    <property type="entry name" value="SlyX"/>
</dbReference>
<evidence type="ECO:0000313" key="4">
    <source>
        <dbReference type="Proteomes" id="UP000036270"/>
    </source>
</evidence>
<dbReference type="PANTHER" id="PTHR36508:SF1">
    <property type="entry name" value="PROTEIN SLYX"/>
    <property type="match status" value="1"/>
</dbReference>
<comment type="caution">
    <text evidence="3">The sequence shown here is derived from an EMBL/GenBank/DDBJ whole genome shotgun (WGS) entry which is preliminary data.</text>
</comment>
<proteinExistence type="inferred from homology"/>
<name>A0A0J5S3D8_9PAST</name>